<keyword evidence="2" id="KW-1185">Reference proteome</keyword>
<proteinExistence type="predicted"/>
<protein>
    <submittedName>
        <fullName evidence="1">Uncharacterized protein</fullName>
    </submittedName>
</protein>
<dbReference type="OrthoDB" id="2311769at2759"/>
<dbReference type="AlphaFoldDB" id="A0A397TLX5"/>
<reference evidence="1 2" key="1">
    <citation type="submission" date="2018-06" db="EMBL/GenBank/DDBJ databases">
        <title>Comparative genomics reveals the genomic features of Rhizophagus irregularis, R. cerebriforme, R. diaphanum and Gigaspora rosea, and their symbiotic lifestyle signature.</title>
        <authorList>
            <person name="Morin E."/>
            <person name="San Clemente H."/>
            <person name="Chen E.C.H."/>
            <person name="De La Providencia I."/>
            <person name="Hainaut M."/>
            <person name="Kuo A."/>
            <person name="Kohler A."/>
            <person name="Murat C."/>
            <person name="Tang N."/>
            <person name="Roy S."/>
            <person name="Loubradou J."/>
            <person name="Henrissat B."/>
            <person name="Grigoriev I.V."/>
            <person name="Corradi N."/>
            <person name="Roux C."/>
            <person name="Martin F.M."/>
        </authorList>
    </citation>
    <scope>NUCLEOTIDE SEQUENCE [LARGE SCALE GENOMIC DNA]</scope>
    <source>
        <strain evidence="1 2">DAOM 227022</strain>
    </source>
</reference>
<dbReference type="EMBL" id="QKYT01000054">
    <property type="protein sequence ID" value="RIA95854.1"/>
    <property type="molecule type" value="Genomic_DNA"/>
</dbReference>
<name>A0A397TLX5_9GLOM</name>
<evidence type="ECO:0000313" key="2">
    <source>
        <dbReference type="Proteomes" id="UP000265703"/>
    </source>
</evidence>
<gene>
    <name evidence="1" type="ORF">C1645_733733</name>
</gene>
<evidence type="ECO:0000313" key="1">
    <source>
        <dbReference type="EMBL" id="RIA95854.1"/>
    </source>
</evidence>
<organism evidence="1 2">
    <name type="scientific">Glomus cerebriforme</name>
    <dbReference type="NCBI Taxonomy" id="658196"/>
    <lineage>
        <taxon>Eukaryota</taxon>
        <taxon>Fungi</taxon>
        <taxon>Fungi incertae sedis</taxon>
        <taxon>Mucoromycota</taxon>
        <taxon>Glomeromycotina</taxon>
        <taxon>Glomeromycetes</taxon>
        <taxon>Glomerales</taxon>
        <taxon>Glomeraceae</taxon>
        <taxon>Glomus</taxon>
    </lineage>
</organism>
<accession>A0A397TLX5</accession>
<comment type="caution">
    <text evidence="1">The sequence shown here is derived from an EMBL/GenBank/DDBJ whole genome shotgun (WGS) entry which is preliminary data.</text>
</comment>
<dbReference type="Proteomes" id="UP000265703">
    <property type="component" value="Unassembled WGS sequence"/>
</dbReference>
<sequence>MSTTADSYREKLNILKERNTSVNKHLKTEDDEYKRLIQITKVNCDTENVQDLNDLDTNYGRISNIIRDQSQIIDDTHELTKKVIDSLHSKEIYCLRDWIKKFFTQVKGRYDVGNWAKLIGALDEKSASEKVNFRSQQNEYIVQLKIILDEVQMTVNDFEQLYNMKNESNIQFHDKAKNLAEARNQFESMKFSGEMEKYEELLRKLFRALKIWYHC</sequence>